<name>A0A139RL25_STROR</name>
<proteinExistence type="predicted"/>
<dbReference type="Proteomes" id="UP000072989">
    <property type="component" value="Unassembled WGS sequence"/>
</dbReference>
<dbReference type="PATRIC" id="fig|1303.87.peg.1285"/>
<protein>
    <recommendedName>
        <fullName evidence="6">Lipoprotein</fullName>
    </recommendedName>
</protein>
<dbReference type="EMBL" id="LQZE01000225">
    <property type="protein sequence ID" value="KXU15459.1"/>
    <property type="molecule type" value="Genomic_DNA"/>
</dbReference>
<comment type="caution">
    <text evidence="4">The sequence shown here is derived from an EMBL/GenBank/DDBJ whole genome shotgun (WGS) entry which is preliminary data.</text>
</comment>
<gene>
    <name evidence="4" type="ORF">SORDD17_01067</name>
</gene>
<evidence type="ECO:0000313" key="4">
    <source>
        <dbReference type="EMBL" id="KXU15459.1"/>
    </source>
</evidence>
<feature type="compositionally biased region" description="Basic and acidic residues" evidence="2">
    <location>
        <begin position="32"/>
        <end position="52"/>
    </location>
</feature>
<feature type="signal peptide" evidence="3">
    <location>
        <begin position="1"/>
        <end position="21"/>
    </location>
</feature>
<dbReference type="RefSeq" id="WP_061865906.1">
    <property type="nucleotide sequence ID" value="NZ_KQ970799.1"/>
</dbReference>
<sequence>MKKTKKMIGLGLAFMAVASLSACSSLTSKTSSESKESQTETRASSSEKKGLFSSVKEKLASSDFNPQDVTDETIESIKTYEDYLTMYEKILQDYYDQAEKVLNEKGIEDRSSFEELKASTSKDIEEAKKEYGPLKKAPLQGKETYVEVLKEMRNDLKDYVDQIAAS</sequence>
<keyword evidence="1" id="KW-0175">Coiled coil</keyword>
<keyword evidence="3" id="KW-0732">Signal</keyword>
<dbReference type="PROSITE" id="PS51257">
    <property type="entry name" value="PROKAR_LIPOPROTEIN"/>
    <property type="match status" value="1"/>
</dbReference>
<feature type="coiled-coil region" evidence="1">
    <location>
        <begin position="110"/>
        <end position="162"/>
    </location>
</feature>
<accession>A0A139RL25</accession>
<dbReference type="AlphaFoldDB" id="A0A139RL25"/>
<organism evidence="4 5">
    <name type="scientific">Streptococcus oralis</name>
    <dbReference type="NCBI Taxonomy" id="1303"/>
    <lineage>
        <taxon>Bacteria</taxon>
        <taxon>Bacillati</taxon>
        <taxon>Bacillota</taxon>
        <taxon>Bacilli</taxon>
        <taxon>Lactobacillales</taxon>
        <taxon>Streptococcaceae</taxon>
        <taxon>Streptococcus</taxon>
    </lineage>
</organism>
<evidence type="ECO:0000256" key="3">
    <source>
        <dbReference type="SAM" id="SignalP"/>
    </source>
</evidence>
<feature type="chain" id="PRO_5038422642" description="Lipoprotein" evidence="3">
    <location>
        <begin position="22"/>
        <end position="166"/>
    </location>
</feature>
<reference evidence="4 5" key="1">
    <citation type="submission" date="2016-01" db="EMBL/GenBank/DDBJ databases">
        <title>Highly variable Streptococcus oralis are common among viridans streptococci isolated from primates.</title>
        <authorList>
            <person name="Denapaite D."/>
            <person name="Rieger M."/>
            <person name="Koendgen S."/>
            <person name="Brueckner R."/>
            <person name="Ochigava I."/>
            <person name="Kappeler P."/>
            <person name="Maetz-Rensing K."/>
            <person name="Leendertz F."/>
            <person name="Hakenbeck R."/>
        </authorList>
    </citation>
    <scope>NUCLEOTIDE SEQUENCE [LARGE SCALE GENOMIC DNA]</scope>
    <source>
        <strain evidence="4 5">DD17</strain>
    </source>
</reference>
<evidence type="ECO:0008006" key="6">
    <source>
        <dbReference type="Google" id="ProtNLM"/>
    </source>
</evidence>
<evidence type="ECO:0000256" key="2">
    <source>
        <dbReference type="SAM" id="MobiDB-lite"/>
    </source>
</evidence>
<evidence type="ECO:0000313" key="5">
    <source>
        <dbReference type="Proteomes" id="UP000072989"/>
    </source>
</evidence>
<evidence type="ECO:0000256" key="1">
    <source>
        <dbReference type="SAM" id="Coils"/>
    </source>
</evidence>
<feature type="region of interest" description="Disordered" evidence="2">
    <location>
        <begin position="27"/>
        <end position="52"/>
    </location>
</feature>